<dbReference type="HOGENOM" id="CLU_500907_0_0_1"/>
<feature type="transmembrane region" description="Helical" evidence="1">
    <location>
        <begin position="344"/>
        <end position="364"/>
    </location>
</feature>
<feature type="transmembrane region" description="Helical" evidence="1">
    <location>
        <begin position="245"/>
        <end position="264"/>
    </location>
</feature>
<keyword evidence="1" id="KW-0812">Transmembrane</keyword>
<evidence type="ECO:0000256" key="1">
    <source>
        <dbReference type="SAM" id="Phobius"/>
    </source>
</evidence>
<organism evidence="2 3">
    <name type="scientific">Strigamia maritima</name>
    <name type="common">European centipede</name>
    <name type="synonym">Geophilus maritimus</name>
    <dbReference type="NCBI Taxonomy" id="126957"/>
    <lineage>
        <taxon>Eukaryota</taxon>
        <taxon>Metazoa</taxon>
        <taxon>Ecdysozoa</taxon>
        <taxon>Arthropoda</taxon>
        <taxon>Myriapoda</taxon>
        <taxon>Chilopoda</taxon>
        <taxon>Pleurostigmophora</taxon>
        <taxon>Geophilomorpha</taxon>
        <taxon>Linotaeniidae</taxon>
        <taxon>Strigamia</taxon>
    </lineage>
</organism>
<reference evidence="3" key="1">
    <citation type="submission" date="2011-05" db="EMBL/GenBank/DDBJ databases">
        <authorList>
            <person name="Richards S.R."/>
            <person name="Qu J."/>
            <person name="Jiang H."/>
            <person name="Jhangiani S.N."/>
            <person name="Agravi P."/>
            <person name="Goodspeed R."/>
            <person name="Gross S."/>
            <person name="Mandapat C."/>
            <person name="Jackson L."/>
            <person name="Mathew T."/>
            <person name="Pu L."/>
            <person name="Thornton R."/>
            <person name="Saada N."/>
            <person name="Wilczek-Boney K.B."/>
            <person name="Lee S."/>
            <person name="Kovar C."/>
            <person name="Wu Y."/>
            <person name="Scherer S.E."/>
            <person name="Worley K.C."/>
            <person name="Muzny D.M."/>
            <person name="Gibbs R."/>
        </authorList>
    </citation>
    <scope>NUCLEOTIDE SEQUENCE</scope>
    <source>
        <strain evidence="3">Brora</strain>
    </source>
</reference>
<dbReference type="eggNOG" id="ENOG502QSBX">
    <property type="taxonomic scope" value="Eukaryota"/>
</dbReference>
<dbReference type="AlphaFoldDB" id="T1IPP4"/>
<protein>
    <submittedName>
        <fullName evidence="2">Uncharacterized protein</fullName>
    </submittedName>
</protein>
<dbReference type="STRING" id="126957.T1IPP4"/>
<accession>T1IPP4</accession>
<name>T1IPP4_STRMM</name>
<feature type="transmembrane region" description="Helical" evidence="1">
    <location>
        <begin position="58"/>
        <end position="76"/>
    </location>
</feature>
<dbReference type="InterPro" id="IPR040350">
    <property type="entry name" value="TMEM272"/>
</dbReference>
<feature type="transmembrane region" description="Helical" evidence="1">
    <location>
        <begin position="88"/>
        <end position="110"/>
    </location>
</feature>
<sequence length="544" mass="60490">MEHGQPQSSTTGIFSGNGQSTKPTLLGTGWRLIFPCIMLLIGLIYVHSCPAEKSIPVYLIVGGLMVIVSIAMTTVLECVYDGEDAPPVLKFMTYAVHVFNLIWFITGSVWTYKAFKPEYDNEKAPNYCSIYMYTFSFTYFTVVYVLTGLLLLALIYKMIFPGTVIRINWTDDSVVTAEPSTAVESIVGTVGCTIVTALVIALPIAMIVIEWGTMTLARKCAFLLSIDISGNDEKKSTEQYNAVKYSTLDLLIGWWPLIGGILVFEIYKPDYENKFSENYCHYTLYSFSFILVTMAIFAISILKDKFCVAQLQQYKTLGSVAVIENQQSETRTKKVKDAQENSSGCIDFCFGFFVIIFGTVRLTFSVGCTILSVLLIGIPVAMIVIGAIHRKNCQASPHIPIWLIQFGVLTLARKCAFILSIEKSDKDQAKSGVYSTLDLLIGWWPLIVINYATRDQIVVGKLGAVLVFEISTPEFENKLSENYCHKTLFTFSLCIVGFAIGTLILTAIGKMYKFCKYCISEIRDKKSAGAQNTDVEASEQVAMT</sequence>
<feature type="transmembrane region" description="Helical" evidence="1">
    <location>
        <begin position="488"/>
        <end position="508"/>
    </location>
</feature>
<dbReference type="Proteomes" id="UP000014500">
    <property type="component" value="Unassembled WGS sequence"/>
</dbReference>
<dbReference type="PANTHER" id="PTHR33444:SF2">
    <property type="entry name" value="MARVEL DOMAIN-CONTAINING PROTEIN"/>
    <property type="match status" value="1"/>
</dbReference>
<proteinExistence type="predicted"/>
<feature type="transmembrane region" description="Helical" evidence="1">
    <location>
        <begin position="433"/>
        <end position="452"/>
    </location>
</feature>
<feature type="transmembrane region" description="Helical" evidence="1">
    <location>
        <begin position="28"/>
        <end position="46"/>
    </location>
</feature>
<feature type="transmembrane region" description="Helical" evidence="1">
    <location>
        <begin position="186"/>
        <end position="209"/>
    </location>
</feature>
<dbReference type="EMBL" id="AFFK01018103">
    <property type="status" value="NOT_ANNOTATED_CDS"/>
    <property type="molecule type" value="Genomic_DNA"/>
</dbReference>
<dbReference type="PANTHER" id="PTHR33444">
    <property type="entry name" value="SI:DKEY-19B23.12-RELATED"/>
    <property type="match status" value="1"/>
</dbReference>
<evidence type="ECO:0000313" key="2">
    <source>
        <dbReference type="EnsemblMetazoa" id="SMAR002997-PA"/>
    </source>
</evidence>
<feature type="transmembrane region" description="Helical" evidence="1">
    <location>
        <begin position="370"/>
        <end position="389"/>
    </location>
</feature>
<keyword evidence="1" id="KW-1133">Transmembrane helix</keyword>
<keyword evidence="3" id="KW-1185">Reference proteome</keyword>
<evidence type="ECO:0000313" key="3">
    <source>
        <dbReference type="Proteomes" id="UP000014500"/>
    </source>
</evidence>
<reference evidence="2" key="2">
    <citation type="submission" date="2015-02" db="UniProtKB">
        <authorList>
            <consortium name="EnsemblMetazoa"/>
        </authorList>
    </citation>
    <scope>IDENTIFICATION</scope>
</reference>
<keyword evidence="1" id="KW-0472">Membrane</keyword>
<feature type="transmembrane region" description="Helical" evidence="1">
    <location>
        <begin position="130"/>
        <end position="156"/>
    </location>
</feature>
<dbReference type="EnsemblMetazoa" id="SMAR002997-RA">
    <property type="protein sequence ID" value="SMAR002997-PA"/>
    <property type="gene ID" value="SMAR002997"/>
</dbReference>
<feature type="transmembrane region" description="Helical" evidence="1">
    <location>
        <begin position="284"/>
        <end position="302"/>
    </location>
</feature>